<dbReference type="PANTHER" id="PTHR38451:SF1">
    <property type="entry name" value="TRNA (ADENINE(22)-N(1))-METHYLTRANSFERASE"/>
    <property type="match status" value="1"/>
</dbReference>
<dbReference type="Gene3D" id="3.40.50.150">
    <property type="entry name" value="Vaccinia Virus protein VP39"/>
    <property type="match status" value="1"/>
</dbReference>
<dbReference type="PANTHER" id="PTHR38451">
    <property type="entry name" value="TRNA (ADENINE(22)-N(1))-METHYLTRANSFERASE"/>
    <property type="match status" value="1"/>
</dbReference>
<dbReference type="Pfam" id="PF12847">
    <property type="entry name" value="Methyltransf_18"/>
    <property type="match status" value="1"/>
</dbReference>
<dbReference type="GO" id="GO:0008168">
    <property type="term" value="F:methyltransferase activity"/>
    <property type="evidence" value="ECO:0007669"/>
    <property type="project" value="UniProtKB-KW"/>
</dbReference>
<dbReference type="Proteomes" id="UP001163115">
    <property type="component" value="Chromosome"/>
</dbReference>
<accession>A0ABY7AGG1</accession>
<dbReference type="RefSeq" id="WP_268116495.1">
    <property type="nucleotide sequence ID" value="NZ_CP113524.1"/>
</dbReference>
<dbReference type="InterPro" id="IPR029063">
    <property type="entry name" value="SAM-dependent_MTases_sf"/>
</dbReference>
<evidence type="ECO:0000313" key="1">
    <source>
        <dbReference type="EMBL" id="WAJ25815.1"/>
    </source>
</evidence>
<dbReference type="SUPFAM" id="SSF53335">
    <property type="entry name" value="S-adenosyl-L-methionine-dependent methyltransferases"/>
    <property type="match status" value="1"/>
</dbReference>
<gene>
    <name evidence="1" type="ORF">OW255_09995</name>
</gene>
<evidence type="ECO:0000313" key="2">
    <source>
        <dbReference type="Proteomes" id="UP001163115"/>
    </source>
</evidence>
<keyword evidence="1" id="KW-0489">Methyltransferase</keyword>
<dbReference type="InterPro" id="IPR006901">
    <property type="entry name" value="TrmK"/>
</dbReference>
<keyword evidence="1" id="KW-0808">Transferase</keyword>
<reference evidence="1" key="1">
    <citation type="submission" date="2022-11" db="EMBL/GenBank/DDBJ databases">
        <title>Lacrimispora xylanolytica sy1, complete genome.</title>
        <authorList>
            <person name="Choi S."/>
        </authorList>
    </citation>
    <scope>NUCLEOTIDE SEQUENCE</scope>
    <source>
        <strain evidence="1">Sy1</strain>
    </source>
</reference>
<organism evidence="1 2">
    <name type="scientific">Lacrimispora xylanolytica</name>
    <dbReference type="NCBI Taxonomy" id="29375"/>
    <lineage>
        <taxon>Bacteria</taxon>
        <taxon>Bacillati</taxon>
        <taxon>Bacillota</taxon>
        <taxon>Clostridia</taxon>
        <taxon>Lachnospirales</taxon>
        <taxon>Lachnospiraceae</taxon>
        <taxon>Lacrimispora</taxon>
    </lineage>
</organism>
<keyword evidence="2" id="KW-1185">Reference proteome</keyword>
<proteinExistence type="predicted"/>
<dbReference type="EMBL" id="CP113524">
    <property type="protein sequence ID" value="WAJ25815.1"/>
    <property type="molecule type" value="Genomic_DNA"/>
</dbReference>
<dbReference type="GO" id="GO:0032259">
    <property type="term" value="P:methylation"/>
    <property type="evidence" value="ECO:0007669"/>
    <property type="project" value="UniProtKB-KW"/>
</dbReference>
<sequence>MKLSKRLETIASFIPEGSKVADIGTDHGYIPIHLVQEGKATHAIAMDVRTGPLCRAQSHIAEAGLSDMIEVRLSDGLLKLEKDEADCVVIAGMGGELMIHILEEGRRLWDHIPNWVLSPQSELQKMRRFLLEQAFFIEQETMIKEDGKYYVVMRAVRKELHNNHDGREISYRYGKSLLESKDPVLTEYLKKEEIQLEEILKGLLKGESESAEKRMRELKTELSWNKEAQDAMR</sequence>
<protein>
    <submittedName>
        <fullName evidence="1">Class I SAM-dependent methyltransferase</fullName>
    </submittedName>
</protein>
<name>A0ABY7AGG1_9FIRM</name>
<dbReference type="PIRSF" id="PIRSF018637">
    <property type="entry name" value="TrmK"/>
    <property type="match status" value="1"/>
</dbReference>